<feature type="compositionally biased region" description="Pro residues" evidence="1">
    <location>
        <begin position="153"/>
        <end position="164"/>
    </location>
</feature>
<feature type="region of interest" description="Disordered" evidence="1">
    <location>
        <begin position="205"/>
        <end position="228"/>
    </location>
</feature>
<name>A0A7H0ISL4_9ACTN</name>
<dbReference type="CDD" id="cd00093">
    <property type="entry name" value="HTH_XRE"/>
    <property type="match status" value="1"/>
</dbReference>
<organism evidence="3 4">
    <name type="scientific">Streptomyces roseirectus</name>
    <dbReference type="NCBI Taxonomy" id="2768066"/>
    <lineage>
        <taxon>Bacteria</taxon>
        <taxon>Bacillati</taxon>
        <taxon>Actinomycetota</taxon>
        <taxon>Actinomycetes</taxon>
        <taxon>Kitasatosporales</taxon>
        <taxon>Streptomycetaceae</taxon>
        <taxon>Streptomyces</taxon>
    </lineage>
</organism>
<protein>
    <submittedName>
        <fullName evidence="3">DUF2690 domain-containing protein</fullName>
    </submittedName>
</protein>
<dbReference type="AlphaFoldDB" id="A0A7H0ISL4"/>
<sequence length="338" mass="34896">MPDELDARAAEFVVHMRRSVDRSGLSLTALAERTGYSRTSWERFLDGRLLAPRRAVDALAEATGTSPVHLTTLWELAEQSWHHPEPAPTDRTTTQLRAPLTTLPVREVGGPTEGNSWGLAGYRGPSKARDATNAGTSNAGATEASSPAIPGNPATPPPPAPSTPTEPGAEGRAEGGPRRWLTFAAATAATLALATTAFLLTDTGPTTTPAAATNSPSPSTDSRTPLPPGVKCAGTTCTGEDAETMGCGGPLATTAERTTVAGTVVEVRYSRTCAAAWGRILRAGPGDTVQVSAGRDRQRGDVTVAGDTDAYTPMVAVRAARDARACAVLASGERGCTQ</sequence>
<reference evidence="3 4" key="1">
    <citation type="submission" date="2020-08" db="EMBL/GenBank/DDBJ databases">
        <title>A novel species.</title>
        <authorList>
            <person name="Gao J."/>
        </authorList>
    </citation>
    <scope>NUCLEOTIDE SEQUENCE [LARGE SCALE GENOMIC DNA]</scope>
    <source>
        <strain evidence="3 4">CRXT-G-22</strain>
    </source>
</reference>
<feature type="compositionally biased region" description="Low complexity" evidence="1">
    <location>
        <begin position="205"/>
        <end position="222"/>
    </location>
</feature>
<dbReference type="SMART" id="SM00530">
    <property type="entry name" value="HTH_XRE"/>
    <property type="match status" value="1"/>
</dbReference>
<feature type="compositionally biased region" description="Low complexity" evidence="1">
    <location>
        <begin position="131"/>
        <end position="152"/>
    </location>
</feature>
<keyword evidence="4" id="KW-1185">Reference proteome</keyword>
<dbReference type="EMBL" id="CP060828">
    <property type="protein sequence ID" value="QNP75780.1"/>
    <property type="molecule type" value="Genomic_DNA"/>
</dbReference>
<evidence type="ECO:0000259" key="2">
    <source>
        <dbReference type="SMART" id="SM00530"/>
    </source>
</evidence>
<accession>A0A7H0ISL4</accession>
<evidence type="ECO:0000313" key="3">
    <source>
        <dbReference type="EMBL" id="QNP75780.1"/>
    </source>
</evidence>
<evidence type="ECO:0000313" key="4">
    <source>
        <dbReference type="Proteomes" id="UP000516052"/>
    </source>
</evidence>
<feature type="region of interest" description="Disordered" evidence="1">
    <location>
        <begin position="103"/>
        <end position="175"/>
    </location>
</feature>
<dbReference type="InterPro" id="IPR001387">
    <property type="entry name" value="Cro/C1-type_HTH"/>
</dbReference>
<dbReference type="Proteomes" id="UP000516052">
    <property type="component" value="Chromosome"/>
</dbReference>
<feature type="domain" description="HTH cro/C1-type" evidence="2">
    <location>
        <begin position="15"/>
        <end position="70"/>
    </location>
</feature>
<dbReference type="InterPro" id="IPR021224">
    <property type="entry name" value="DUF2690"/>
</dbReference>
<dbReference type="Pfam" id="PF10901">
    <property type="entry name" value="DUF2690"/>
    <property type="match status" value="1"/>
</dbReference>
<dbReference type="KEGG" id="sroi:IAG44_15280"/>
<gene>
    <name evidence="3" type="ORF">IAG44_15280</name>
</gene>
<dbReference type="Pfam" id="PF13560">
    <property type="entry name" value="HTH_31"/>
    <property type="match status" value="1"/>
</dbReference>
<evidence type="ECO:0000256" key="1">
    <source>
        <dbReference type="SAM" id="MobiDB-lite"/>
    </source>
</evidence>
<proteinExistence type="predicted"/>